<dbReference type="InterPro" id="IPR012132">
    <property type="entry name" value="GMC_OxRdtase"/>
</dbReference>
<dbReference type="PANTHER" id="PTHR11552">
    <property type="entry name" value="GLUCOSE-METHANOL-CHOLINE GMC OXIDOREDUCTASE"/>
    <property type="match status" value="1"/>
</dbReference>
<feature type="domain" description="Glucose-methanol-choline oxidoreductase C-terminal" evidence="2">
    <location>
        <begin position="3"/>
        <end position="52"/>
    </location>
</feature>
<dbReference type="Gene3D" id="3.50.50.60">
    <property type="entry name" value="FAD/NAD(P)-binding domain"/>
    <property type="match status" value="1"/>
</dbReference>
<dbReference type="GO" id="GO:0050660">
    <property type="term" value="F:flavin adenine dinucleotide binding"/>
    <property type="evidence" value="ECO:0007669"/>
    <property type="project" value="InterPro"/>
</dbReference>
<protein>
    <recommendedName>
        <fullName evidence="2">Glucose-methanol-choline oxidoreductase C-terminal domain-containing protein</fullName>
    </recommendedName>
</protein>
<dbReference type="InterPro" id="IPR036188">
    <property type="entry name" value="FAD/NAD-bd_sf"/>
</dbReference>
<name>A0AAW1TV44_9CUCU</name>
<comment type="similarity">
    <text evidence="1">Belongs to the GMC oxidoreductase family.</text>
</comment>
<dbReference type="PANTHER" id="PTHR11552:SF147">
    <property type="entry name" value="CHOLINE DEHYDROGENASE, MITOCHONDRIAL"/>
    <property type="match status" value="1"/>
</dbReference>
<comment type="caution">
    <text evidence="3">The sequence shown here is derived from an EMBL/GenBank/DDBJ whole genome shotgun (WGS) entry which is preliminary data.</text>
</comment>
<reference evidence="3 4" key="1">
    <citation type="submission" date="2023-03" db="EMBL/GenBank/DDBJ databases">
        <title>Genome insight into feeding habits of ladybird beetles.</title>
        <authorList>
            <person name="Li H.-S."/>
            <person name="Huang Y.-H."/>
            <person name="Pang H."/>
        </authorList>
    </citation>
    <scope>NUCLEOTIDE SEQUENCE [LARGE SCALE GENOMIC DNA]</scope>
    <source>
        <strain evidence="3">SYSU_2023b</strain>
        <tissue evidence="3">Whole body</tissue>
    </source>
</reference>
<dbReference type="Pfam" id="PF05199">
    <property type="entry name" value="GMC_oxred_C"/>
    <property type="match status" value="1"/>
</dbReference>
<sequence>MRSTKMGPINDPYAVVDYKLRVHGIKKLRIVDRSAIPVTLSGNYNPSALMMGEKAADMIKKEYGCVPKDCIPWRIHR</sequence>
<proteinExistence type="inferred from homology"/>
<dbReference type="SUPFAM" id="SSF51905">
    <property type="entry name" value="FAD/NAD(P)-binding domain"/>
    <property type="match status" value="1"/>
</dbReference>
<evidence type="ECO:0000256" key="1">
    <source>
        <dbReference type="ARBA" id="ARBA00010790"/>
    </source>
</evidence>
<dbReference type="GO" id="GO:0016614">
    <property type="term" value="F:oxidoreductase activity, acting on CH-OH group of donors"/>
    <property type="evidence" value="ECO:0007669"/>
    <property type="project" value="InterPro"/>
</dbReference>
<evidence type="ECO:0000259" key="2">
    <source>
        <dbReference type="Pfam" id="PF05199"/>
    </source>
</evidence>
<evidence type="ECO:0000313" key="4">
    <source>
        <dbReference type="Proteomes" id="UP001431783"/>
    </source>
</evidence>
<dbReference type="Proteomes" id="UP001431783">
    <property type="component" value="Unassembled WGS sequence"/>
</dbReference>
<keyword evidence="4" id="KW-1185">Reference proteome</keyword>
<dbReference type="EMBL" id="JARQZJ010000004">
    <property type="protein sequence ID" value="KAK9871034.1"/>
    <property type="molecule type" value="Genomic_DNA"/>
</dbReference>
<dbReference type="AlphaFoldDB" id="A0AAW1TV44"/>
<evidence type="ECO:0000313" key="3">
    <source>
        <dbReference type="EMBL" id="KAK9871034.1"/>
    </source>
</evidence>
<dbReference type="InterPro" id="IPR007867">
    <property type="entry name" value="GMC_OxRtase_C"/>
</dbReference>
<accession>A0AAW1TV44</accession>
<organism evidence="3 4">
    <name type="scientific">Henosepilachna vigintioctopunctata</name>
    <dbReference type="NCBI Taxonomy" id="420089"/>
    <lineage>
        <taxon>Eukaryota</taxon>
        <taxon>Metazoa</taxon>
        <taxon>Ecdysozoa</taxon>
        <taxon>Arthropoda</taxon>
        <taxon>Hexapoda</taxon>
        <taxon>Insecta</taxon>
        <taxon>Pterygota</taxon>
        <taxon>Neoptera</taxon>
        <taxon>Endopterygota</taxon>
        <taxon>Coleoptera</taxon>
        <taxon>Polyphaga</taxon>
        <taxon>Cucujiformia</taxon>
        <taxon>Coccinelloidea</taxon>
        <taxon>Coccinellidae</taxon>
        <taxon>Epilachninae</taxon>
        <taxon>Epilachnini</taxon>
        <taxon>Henosepilachna</taxon>
    </lineage>
</organism>
<gene>
    <name evidence="3" type="ORF">WA026_009992</name>
</gene>